<protein>
    <submittedName>
        <fullName evidence="1">Uncharacterized protein</fullName>
    </submittedName>
</protein>
<name>A0A4R6YJ64_9GAMM</name>
<proteinExistence type="predicted"/>
<dbReference type="AlphaFoldDB" id="A0A4R6YJ64"/>
<sequence>MRNGLPTIGPSTKDSAPENVTLCTTSVPAAVSLSSCSNSIRKSGILDSTVNDLSGTTEMKFIGTAIPLAGVIRPWLPVWNGPSIDDALVSGSQIFQLLTSAYISNIFLGGTEIMMRLSTCTRALQGRLKFARRNLPLQRGAEFLLLSLAKVSTVTGGTRLKSCQPVSVEMTCRPEVAGGVAGSALLAIAQALRGGPIPAQIGGPVQNFPDSNADTATA</sequence>
<evidence type="ECO:0000313" key="1">
    <source>
        <dbReference type="EMBL" id="TDR37005.1"/>
    </source>
</evidence>
<accession>A0A4R6YJ64</accession>
<gene>
    <name evidence="1" type="ORF">DFR29_12642</name>
</gene>
<dbReference type="Proteomes" id="UP000295293">
    <property type="component" value="Unassembled WGS sequence"/>
</dbReference>
<evidence type="ECO:0000313" key="2">
    <source>
        <dbReference type="Proteomes" id="UP000295293"/>
    </source>
</evidence>
<keyword evidence="2" id="KW-1185">Reference proteome</keyword>
<comment type="caution">
    <text evidence="1">The sequence shown here is derived from an EMBL/GenBank/DDBJ whole genome shotgun (WGS) entry which is preliminary data.</text>
</comment>
<reference evidence="1 2" key="1">
    <citation type="submission" date="2019-03" db="EMBL/GenBank/DDBJ databases">
        <title>Genomic Encyclopedia of Type Strains, Phase IV (KMG-IV): sequencing the most valuable type-strain genomes for metagenomic binning, comparative biology and taxonomic classification.</title>
        <authorList>
            <person name="Goeker M."/>
        </authorList>
    </citation>
    <scope>NUCLEOTIDE SEQUENCE [LARGE SCALE GENOMIC DNA]</scope>
    <source>
        <strain evidence="1 2">DSM 21667</strain>
    </source>
</reference>
<organism evidence="1 2">
    <name type="scientific">Tahibacter aquaticus</name>
    <dbReference type="NCBI Taxonomy" id="520092"/>
    <lineage>
        <taxon>Bacteria</taxon>
        <taxon>Pseudomonadati</taxon>
        <taxon>Pseudomonadota</taxon>
        <taxon>Gammaproteobacteria</taxon>
        <taxon>Lysobacterales</taxon>
        <taxon>Rhodanobacteraceae</taxon>
        <taxon>Tahibacter</taxon>
    </lineage>
</organism>
<dbReference type="EMBL" id="SNZH01000026">
    <property type="protein sequence ID" value="TDR37005.1"/>
    <property type="molecule type" value="Genomic_DNA"/>
</dbReference>